<gene>
    <name evidence="1" type="ORF">ACFYKX_10995</name>
</gene>
<name>A0ABW6KCY4_9BACI</name>
<accession>A0ABW6KCY4</accession>
<reference evidence="1 2" key="1">
    <citation type="submission" date="2024-08" db="EMBL/GenBank/DDBJ databases">
        <title>Two novel Cytobacillus novel species.</title>
        <authorList>
            <person name="Liu G."/>
        </authorList>
    </citation>
    <scope>NUCLEOTIDE SEQUENCE [LARGE SCALE GENOMIC DNA]</scope>
    <source>
        <strain evidence="1 2">FJAT-54145</strain>
    </source>
</reference>
<dbReference type="Proteomes" id="UP001601059">
    <property type="component" value="Unassembled WGS sequence"/>
</dbReference>
<protein>
    <recommendedName>
        <fullName evidence="3">DUF2007 domain-containing protein</fullName>
    </recommendedName>
</protein>
<evidence type="ECO:0008006" key="3">
    <source>
        <dbReference type="Google" id="ProtNLM"/>
    </source>
</evidence>
<comment type="caution">
    <text evidence="1">The sequence shown here is derived from an EMBL/GenBank/DDBJ whole genome shotgun (WGS) entry which is preliminary data.</text>
</comment>
<organism evidence="1 2">
    <name type="scientific">Cytobacillus spartinae</name>
    <dbReference type="NCBI Taxonomy" id="3299023"/>
    <lineage>
        <taxon>Bacteria</taxon>
        <taxon>Bacillati</taxon>
        <taxon>Bacillota</taxon>
        <taxon>Bacilli</taxon>
        <taxon>Bacillales</taxon>
        <taxon>Bacillaceae</taxon>
        <taxon>Cytobacillus</taxon>
    </lineage>
</organism>
<keyword evidence="2" id="KW-1185">Reference proteome</keyword>
<evidence type="ECO:0000313" key="1">
    <source>
        <dbReference type="EMBL" id="MFE8701120.1"/>
    </source>
</evidence>
<dbReference type="RefSeq" id="WP_389360957.1">
    <property type="nucleotide sequence ID" value="NZ_JBIACK010000004.1"/>
</dbReference>
<proteinExistence type="predicted"/>
<evidence type="ECO:0000313" key="2">
    <source>
        <dbReference type="Proteomes" id="UP001601059"/>
    </source>
</evidence>
<sequence>MMETIVVSLIVKGEFKNVIMTKDMLGDLSLKLREEGVVPVHLAKETVLAEGVVVFGKGAKHQLMVFSNHAE</sequence>
<dbReference type="EMBL" id="JBIACK010000004">
    <property type="protein sequence ID" value="MFE8701120.1"/>
    <property type="molecule type" value="Genomic_DNA"/>
</dbReference>